<dbReference type="EMBL" id="BJXX01000110">
    <property type="protein sequence ID" value="GEN35017.1"/>
    <property type="molecule type" value="Genomic_DNA"/>
</dbReference>
<feature type="transmembrane region" description="Helical" evidence="1">
    <location>
        <begin position="40"/>
        <end position="57"/>
    </location>
</feature>
<name>A0A511V7V9_9BACL</name>
<evidence type="ECO:0000256" key="1">
    <source>
        <dbReference type="SAM" id="Phobius"/>
    </source>
</evidence>
<evidence type="ECO:0000313" key="3">
    <source>
        <dbReference type="Proteomes" id="UP000321157"/>
    </source>
</evidence>
<keyword evidence="1" id="KW-0812">Transmembrane</keyword>
<organism evidence="2 3">
    <name type="scientific">Aneurinibacillus danicus</name>
    <dbReference type="NCBI Taxonomy" id="267746"/>
    <lineage>
        <taxon>Bacteria</taxon>
        <taxon>Bacillati</taxon>
        <taxon>Bacillota</taxon>
        <taxon>Bacilli</taxon>
        <taxon>Bacillales</taxon>
        <taxon>Paenibacillaceae</taxon>
        <taxon>Aneurinibacillus group</taxon>
        <taxon>Aneurinibacillus</taxon>
    </lineage>
</organism>
<keyword evidence="1" id="KW-0472">Membrane</keyword>
<gene>
    <name evidence="2" type="ORF">ADA01nite_24770</name>
</gene>
<dbReference type="Proteomes" id="UP000321157">
    <property type="component" value="Unassembled WGS sequence"/>
</dbReference>
<accession>A0A511V7V9</accession>
<comment type="caution">
    <text evidence="2">The sequence shown here is derived from an EMBL/GenBank/DDBJ whole genome shotgun (WGS) entry which is preliminary data.</text>
</comment>
<reference evidence="2 3" key="1">
    <citation type="submission" date="2019-07" db="EMBL/GenBank/DDBJ databases">
        <title>Whole genome shotgun sequence of Aneurinibacillus danicus NBRC 102444.</title>
        <authorList>
            <person name="Hosoyama A."/>
            <person name="Uohara A."/>
            <person name="Ohji S."/>
            <person name="Ichikawa N."/>
        </authorList>
    </citation>
    <scope>NUCLEOTIDE SEQUENCE [LARGE SCALE GENOMIC DNA]</scope>
    <source>
        <strain evidence="2 3">NBRC 102444</strain>
    </source>
</reference>
<proteinExistence type="predicted"/>
<evidence type="ECO:0000313" key="2">
    <source>
        <dbReference type="EMBL" id="GEN35017.1"/>
    </source>
</evidence>
<dbReference type="AlphaFoldDB" id="A0A511V7V9"/>
<keyword evidence="1" id="KW-1133">Transmembrane helix</keyword>
<keyword evidence="3" id="KW-1185">Reference proteome</keyword>
<sequence>MMEKKPLLGRFDEQGNLILPPEIQDILFNRTERKKRIIHLKVRFFCLFILFFVFIFISL</sequence>
<protein>
    <submittedName>
        <fullName evidence="2">Uncharacterized protein</fullName>
    </submittedName>
</protein>